<name>A0A3M7QAV9_BRAPC</name>
<keyword evidence="1" id="KW-0472">Membrane</keyword>
<organism evidence="2 3">
    <name type="scientific">Brachionus plicatilis</name>
    <name type="common">Marine rotifer</name>
    <name type="synonym">Brachionus muelleri</name>
    <dbReference type="NCBI Taxonomy" id="10195"/>
    <lineage>
        <taxon>Eukaryota</taxon>
        <taxon>Metazoa</taxon>
        <taxon>Spiralia</taxon>
        <taxon>Gnathifera</taxon>
        <taxon>Rotifera</taxon>
        <taxon>Eurotatoria</taxon>
        <taxon>Monogononta</taxon>
        <taxon>Pseudotrocha</taxon>
        <taxon>Ploima</taxon>
        <taxon>Brachionidae</taxon>
        <taxon>Brachionus</taxon>
    </lineage>
</organism>
<sequence>FSLKRHAIKKVSCEVDIAAIARVYQTDLRDFFENFKSIFSVIIFNFLLNKKKTVANFDKHNKILMVTFFGELLFTFWARPQVFNYKMNGFIYFNERLEGDTKNLIRNKHKMRFNIVYMNFCEVNHFNF</sequence>
<proteinExistence type="predicted"/>
<gene>
    <name evidence="2" type="ORF">BpHYR1_009352</name>
</gene>
<accession>A0A3M7QAV9</accession>
<evidence type="ECO:0000313" key="2">
    <source>
        <dbReference type="EMBL" id="RNA08369.1"/>
    </source>
</evidence>
<comment type="caution">
    <text evidence="2">The sequence shown here is derived from an EMBL/GenBank/DDBJ whole genome shotgun (WGS) entry which is preliminary data.</text>
</comment>
<keyword evidence="1" id="KW-1133">Transmembrane helix</keyword>
<dbReference type="EMBL" id="REGN01006770">
    <property type="protein sequence ID" value="RNA08369.1"/>
    <property type="molecule type" value="Genomic_DNA"/>
</dbReference>
<keyword evidence="3" id="KW-1185">Reference proteome</keyword>
<feature type="transmembrane region" description="Helical" evidence="1">
    <location>
        <begin position="31"/>
        <end position="48"/>
    </location>
</feature>
<feature type="transmembrane region" description="Helical" evidence="1">
    <location>
        <begin position="60"/>
        <end position="78"/>
    </location>
</feature>
<keyword evidence="1" id="KW-0812">Transmembrane</keyword>
<protein>
    <submittedName>
        <fullName evidence="2">Uncharacterized protein</fullName>
    </submittedName>
</protein>
<reference evidence="2 3" key="1">
    <citation type="journal article" date="2018" name="Sci. Rep.">
        <title>Genomic signatures of local adaptation to the degree of environmental predictability in rotifers.</title>
        <authorList>
            <person name="Franch-Gras L."/>
            <person name="Hahn C."/>
            <person name="Garcia-Roger E.M."/>
            <person name="Carmona M.J."/>
            <person name="Serra M."/>
            <person name="Gomez A."/>
        </authorList>
    </citation>
    <scope>NUCLEOTIDE SEQUENCE [LARGE SCALE GENOMIC DNA]</scope>
    <source>
        <strain evidence="2">HYR1</strain>
    </source>
</reference>
<evidence type="ECO:0000256" key="1">
    <source>
        <dbReference type="SAM" id="Phobius"/>
    </source>
</evidence>
<dbReference type="Proteomes" id="UP000276133">
    <property type="component" value="Unassembled WGS sequence"/>
</dbReference>
<dbReference type="AlphaFoldDB" id="A0A3M7QAV9"/>
<evidence type="ECO:0000313" key="3">
    <source>
        <dbReference type="Proteomes" id="UP000276133"/>
    </source>
</evidence>
<feature type="non-terminal residue" evidence="2">
    <location>
        <position position="1"/>
    </location>
</feature>